<keyword evidence="1" id="KW-0805">Transcription regulation</keyword>
<gene>
    <name evidence="6" type="ORF">GCM10007977_056340</name>
</gene>
<dbReference type="InterPro" id="IPR001647">
    <property type="entry name" value="HTH_TetR"/>
</dbReference>
<evidence type="ECO:0000256" key="3">
    <source>
        <dbReference type="ARBA" id="ARBA00023163"/>
    </source>
</evidence>
<keyword evidence="7" id="KW-1185">Reference proteome</keyword>
<keyword evidence="2 4" id="KW-0238">DNA-binding</keyword>
<dbReference type="InterPro" id="IPR011075">
    <property type="entry name" value="TetR_C"/>
</dbReference>
<evidence type="ECO:0000259" key="5">
    <source>
        <dbReference type="PROSITE" id="PS50977"/>
    </source>
</evidence>
<accession>A0A917X0C8</accession>
<dbReference type="PANTHER" id="PTHR47506">
    <property type="entry name" value="TRANSCRIPTIONAL REGULATORY PROTEIN"/>
    <property type="match status" value="1"/>
</dbReference>
<dbReference type="Gene3D" id="1.10.10.60">
    <property type="entry name" value="Homeodomain-like"/>
    <property type="match status" value="1"/>
</dbReference>
<dbReference type="InterPro" id="IPR023772">
    <property type="entry name" value="DNA-bd_HTH_TetR-type_CS"/>
</dbReference>
<proteinExistence type="predicted"/>
<feature type="DNA-binding region" description="H-T-H motif" evidence="4">
    <location>
        <begin position="33"/>
        <end position="52"/>
    </location>
</feature>
<evidence type="ECO:0000256" key="2">
    <source>
        <dbReference type="ARBA" id="ARBA00023125"/>
    </source>
</evidence>
<protein>
    <submittedName>
        <fullName evidence="6">TetR family transcriptional regulator</fullName>
    </submittedName>
</protein>
<reference evidence="6" key="1">
    <citation type="journal article" date="2014" name="Int. J. Syst. Evol. Microbiol.">
        <title>Complete genome sequence of Corynebacterium casei LMG S-19264T (=DSM 44701T), isolated from a smear-ripened cheese.</title>
        <authorList>
            <consortium name="US DOE Joint Genome Institute (JGI-PGF)"/>
            <person name="Walter F."/>
            <person name="Albersmeier A."/>
            <person name="Kalinowski J."/>
            <person name="Ruckert C."/>
        </authorList>
    </citation>
    <scope>NUCLEOTIDE SEQUENCE</scope>
    <source>
        <strain evidence="6">JCM 19831</strain>
    </source>
</reference>
<dbReference type="RefSeq" id="WP_229835904.1">
    <property type="nucleotide sequence ID" value="NZ_BMPI01000029.1"/>
</dbReference>
<feature type="domain" description="HTH tetR-type" evidence="5">
    <location>
        <begin position="10"/>
        <end position="70"/>
    </location>
</feature>
<dbReference type="AlphaFoldDB" id="A0A917X0C8"/>
<name>A0A917X0C8_9ACTN</name>
<evidence type="ECO:0000256" key="1">
    <source>
        <dbReference type="ARBA" id="ARBA00023015"/>
    </source>
</evidence>
<dbReference type="PROSITE" id="PS50977">
    <property type="entry name" value="HTH_TETR_2"/>
    <property type="match status" value="1"/>
</dbReference>
<dbReference type="EMBL" id="BMPI01000029">
    <property type="protein sequence ID" value="GGM47431.1"/>
    <property type="molecule type" value="Genomic_DNA"/>
</dbReference>
<dbReference type="Gene3D" id="1.10.357.10">
    <property type="entry name" value="Tetracycline Repressor, domain 2"/>
    <property type="match status" value="1"/>
</dbReference>
<dbReference type="PROSITE" id="PS01081">
    <property type="entry name" value="HTH_TETR_1"/>
    <property type="match status" value="1"/>
</dbReference>
<dbReference type="Proteomes" id="UP000642070">
    <property type="component" value="Unassembled WGS sequence"/>
</dbReference>
<dbReference type="Pfam" id="PF16925">
    <property type="entry name" value="TetR_C_13"/>
    <property type="match status" value="1"/>
</dbReference>
<keyword evidence="3" id="KW-0804">Transcription</keyword>
<reference evidence="6" key="2">
    <citation type="submission" date="2020-09" db="EMBL/GenBank/DDBJ databases">
        <authorList>
            <person name="Sun Q."/>
            <person name="Ohkuma M."/>
        </authorList>
    </citation>
    <scope>NUCLEOTIDE SEQUENCE</scope>
    <source>
        <strain evidence="6">JCM 19831</strain>
    </source>
</reference>
<evidence type="ECO:0000313" key="7">
    <source>
        <dbReference type="Proteomes" id="UP000642070"/>
    </source>
</evidence>
<evidence type="ECO:0000256" key="4">
    <source>
        <dbReference type="PROSITE-ProRule" id="PRU00335"/>
    </source>
</evidence>
<evidence type="ECO:0000313" key="6">
    <source>
        <dbReference type="EMBL" id="GGM47431.1"/>
    </source>
</evidence>
<dbReference type="InterPro" id="IPR009057">
    <property type="entry name" value="Homeodomain-like_sf"/>
</dbReference>
<comment type="caution">
    <text evidence="6">The sequence shown here is derived from an EMBL/GenBank/DDBJ whole genome shotgun (WGS) entry which is preliminary data.</text>
</comment>
<organism evidence="6 7">
    <name type="scientific">Dactylosporangium sucinum</name>
    <dbReference type="NCBI Taxonomy" id="1424081"/>
    <lineage>
        <taxon>Bacteria</taxon>
        <taxon>Bacillati</taxon>
        <taxon>Actinomycetota</taxon>
        <taxon>Actinomycetes</taxon>
        <taxon>Micromonosporales</taxon>
        <taxon>Micromonosporaceae</taxon>
        <taxon>Dactylosporangium</taxon>
    </lineage>
</organism>
<dbReference type="PANTHER" id="PTHR47506:SF1">
    <property type="entry name" value="HTH-TYPE TRANSCRIPTIONAL REGULATOR YJDC"/>
    <property type="match status" value="1"/>
</dbReference>
<dbReference type="InterPro" id="IPR036271">
    <property type="entry name" value="Tet_transcr_reg_TetR-rel_C_sf"/>
</dbReference>
<sequence length="204" mass="22060">MTSRRGRPRQFDRDDALRTAVMLFWERGYEATSINDLSAAMGIGVPSLYAAFGSKRELFDEVVAEYTRRYRAFMETAIAEEPTLTAGVRRLLNEAAAACTRPGRPRGCLVVSAATNTTSPEVEQGLRKLRTDGVDALEALIRRAVADGELPAGTDARGLSHYVSATLQGIAQQARDGADRPTLETIAALAMHAWPTPSVAVATH</sequence>
<dbReference type="SUPFAM" id="SSF46689">
    <property type="entry name" value="Homeodomain-like"/>
    <property type="match status" value="1"/>
</dbReference>
<dbReference type="Pfam" id="PF00440">
    <property type="entry name" value="TetR_N"/>
    <property type="match status" value="1"/>
</dbReference>
<dbReference type="SUPFAM" id="SSF48498">
    <property type="entry name" value="Tetracyclin repressor-like, C-terminal domain"/>
    <property type="match status" value="1"/>
</dbReference>
<dbReference type="GO" id="GO:0003677">
    <property type="term" value="F:DNA binding"/>
    <property type="evidence" value="ECO:0007669"/>
    <property type="project" value="UniProtKB-UniRule"/>
</dbReference>